<dbReference type="InterPro" id="IPR041627">
    <property type="entry name" value="AAA_lid_6"/>
</dbReference>
<keyword evidence="6" id="KW-1185">Reference proteome</keyword>
<feature type="domain" description="AAA+ ATPase" evidence="4">
    <location>
        <begin position="898"/>
        <end position="1031"/>
    </location>
</feature>
<name>A0ABT4CV06_9CLOT</name>
<evidence type="ECO:0000256" key="2">
    <source>
        <dbReference type="ARBA" id="ARBA00022741"/>
    </source>
</evidence>
<dbReference type="PRINTS" id="PR00819">
    <property type="entry name" value="CBXCFQXSUPER"/>
</dbReference>
<dbReference type="InterPro" id="IPR027417">
    <property type="entry name" value="P-loop_NTPase"/>
</dbReference>
<dbReference type="Pfam" id="PF00004">
    <property type="entry name" value="AAA"/>
    <property type="match status" value="2"/>
</dbReference>
<dbReference type="Gene3D" id="3.40.50.300">
    <property type="entry name" value="P-loop containing nucleotide triphosphate hydrolases"/>
    <property type="match status" value="3"/>
</dbReference>
<dbReference type="PANTHER" id="PTHR43392">
    <property type="entry name" value="AAA-TYPE ATPASE FAMILY PROTEIN / ANKYRIN REPEAT FAMILY PROTEIN"/>
    <property type="match status" value="1"/>
</dbReference>
<dbReference type="PANTHER" id="PTHR43392:SF2">
    <property type="entry name" value="AAA-TYPE ATPASE FAMILY PROTEIN _ ANKYRIN REPEAT FAMILY PROTEIN"/>
    <property type="match status" value="1"/>
</dbReference>
<accession>A0ABT4CV06</accession>
<gene>
    <name evidence="5" type="ORF">OW763_00335</name>
</gene>
<dbReference type="EMBL" id="JAPQER010000001">
    <property type="protein sequence ID" value="MCY6482805.1"/>
    <property type="molecule type" value="Genomic_DNA"/>
</dbReference>
<evidence type="ECO:0000313" key="5">
    <source>
        <dbReference type="EMBL" id="MCY6482805.1"/>
    </source>
</evidence>
<dbReference type="InterPro" id="IPR000641">
    <property type="entry name" value="CbxX/CfxQ"/>
</dbReference>
<dbReference type="InterPro" id="IPR003593">
    <property type="entry name" value="AAA+_ATPase"/>
</dbReference>
<organism evidence="5 6">
    <name type="scientific">Clostridium aestuarii</name>
    <dbReference type="NCBI Taxonomy" id="338193"/>
    <lineage>
        <taxon>Bacteria</taxon>
        <taxon>Bacillati</taxon>
        <taxon>Bacillota</taxon>
        <taxon>Clostridia</taxon>
        <taxon>Eubacteriales</taxon>
        <taxon>Clostridiaceae</taxon>
        <taxon>Clostridium</taxon>
    </lineage>
</organism>
<dbReference type="Proteomes" id="UP001078443">
    <property type="component" value="Unassembled WGS sequence"/>
</dbReference>
<evidence type="ECO:0000256" key="1">
    <source>
        <dbReference type="ARBA" id="ARBA00010378"/>
    </source>
</evidence>
<dbReference type="CDD" id="cd00009">
    <property type="entry name" value="AAA"/>
    <property type="match status" value="2"/>
</dbReference>
<comment type="caution">
    <text evidence="5">The sequence shown here is derived from an EMBL/GenBank/DDBJ whole genome shotgun (WGS) entry which is preliminary data.</text>
</comment>
<keyword evidence="2" id="KW-0547">Nucleotide-binding</keyword>
<dbReference type="Gene3D" id="1.10.8.60">
    <property type="match status" value="3"/>
</dbReference>
<keyword evidence="3" id="KW-0067">ATP-binding</keyword>
<comment type="similarity">
    <text evidence="1">Belongs to the CbxX/CfxQ family.</text>
</comment>
<evidence type="ECO:0000313" key="6">
    <source>
        <dbReference type="Proteomes" id="UP001078443"/>
    </source>
</evidence>
<evidence type="ECO:0000256" key="3">
    <source>
        <dbReference type="ARBA" id="ARBA00022840"/>
    </source>
</evidence>
<dbReference type="InterPro" id="IPR050773">
    <property type="entry name" value="CbxX/CfxQ_RuBisCO_ESX"/>
</dbReference>
<evidence type="ECO:0000259" key="4">
    <source>
        <dbReference type="SMART" id="SM00382"/>
    </source>
</evidence>
<dbReference type="InterPro" id="IPR003959">
    <property type="entry name" value="ATPase_AAA_core"/>
</dbReference>
<reference evidence="5" key="1">
    <citation type="submission" date="2022-12" db="EMBL/GenBank/DDBJ databases">
        <authorList>
            <person name="Wang J."/>
        </authorList>
    </citation>
    <scope>NUCLEOTIDE SEQUENCE</scope>
    <source>
        <strain evidence="5">HY-45-18</strain>
    </source>
</reference>
<proteinExistence type="inferred from homology"/>
<dbReference type="SMART" id="SM00382">
    <property type="entry name" value="AAA"/>
    <property type="match status" value="3"/>
</dbReference>
<dbReference type="SUPFAM" id="SSF52540">
    <property type="entry name" value="P-loop containing nucleoside triphosphate hydrolases"/>
    <property type="match status" value="3"/>
</dbReference>
<sequence>MRLILNEDIFAEIEEKLNREFIGQEDYFKELSNYFKDKVMNKEKGVLLVVGEMNTFKKVGMRHMFKELRAKQLLENGILEEIDLGSYNFNYGYNAFLTDLYEKLSNSSEGIVFTNVNMASDKMLDILSKIYPNSSIELETNYVMNNRFLLETTKNVEDKINTIRCSDKFVMFLYDKKNDKDYLEFVENHIKNRDKVLYTKNLTKVEKTLLMKKVLFKVLKELEENYSLDITFRNKESKNLEEDYGILSYIYKFNEDKNFTLMDYTTYKIGNPIKKIIEEEKIKKNSRILLYIEHDKIFAKINNEVYELNDYVTPSLEEVKHRLDSIVGIKEFKEHINNIENNFKVQKIRERLSMKTVNTPSNMVFIGNAGTGKTNAARITFDFLNALGVLSRNVFVEVSKADFVSGDTSDVEKTTNDIVNSAIGGVLFIDEAYALCESENDNVGRKIIDTLLYGIENNRDNLVVILAGYEKDMERVLNYNQGLKSRFHNTIHFTDYTPEEMYEIAVNIAKDKGYYIANNVKNHLIDLFTRNQTIESKGLGNARFVRNVIENAIMDASKKYLLDLERPIDILDRSNFNFNVRVRFDLEEKLKDIVGLDEVKKLLRNQYKLLIAQEKRKSVGVNTKIEQNLNMVFAGNPGTGKTSIARLVAEMLNSMGFLKGGQLVETDRSSFVAENSEETSKKTEAKFKEAIGGILFIDEAYTLANDSLGREVIETLLKLIEDYSKEVIVILAGYSKEMEDFFDVNIGLRSRFPLWTTFEDYRPSELLEIGLRLLKSKGFEISKNAHVELEKSFVDIYENSDAQSGNARMVRNHIENLIRIQSVRVAEEQISAYEMNRIIAEDVEKLIFSENDKSFNLENKLMRISDNDKAKEFLRNQYKLFRINERRKKLGINSDINKYMNIIFTGGMGTGKNIVLNILTEMLYSLGIVNAKAPLQISKYEIDTAIKNGKKLEDVINKGIGKVLFIDRTDLFIEGEDSNNIIVKLIKFIDKNSNRMIIVLNGEEKTIRDLMKQNPALSYRFPTLLDFDDYTETDLINLALKILKDKGYSMESECEDNIGKIITEFYENKYIIIKNGLMIKQFLDNVIRVQSVRVYDSKTGNNGINTITTDDLIQAKKMFLHKNT</sequence>
<dbReference type="Pfam" id="PF17866">
    <property type="entry name" value="AAA_lid_6"/>
    <property type="match status" value="1"/>
</dbReference>
<feature type="domain" description="AAA+ ATPase" evidence="4">
    <location>
        <begin position="359"/>
        <end position="477"/>
    </location>
</feature>
<feature type="domain" description="AAA+ ATPase" evidence="4">
    <location>
        <begin position="627"/>
        <end position="760"/>
    </location>
</feature>
<protein>
    <submittedName>
        <fullName evidence="5">AAA family ATPase</fullName>
    </submittedName>
</protein>